<sequence length="142" mass="16534">MFQKFIPKKKFIYKPLKTWTFWFLQRLGMVGKVHQNQQIYRGEERIMTYVWDGIIWRKFTGTRAPNDPPVMSLEGSLGFSIYFDWLDSHGKSRRLAIIGTILLACLSIPSNERLNPENVYISVIIPGSKEPTSSQMNYLLMA</sequence>
<comment type="caution">
    <text evidence="1">The sequence shown here is derived from an EMBL/GenBank/DDBJ whole genome shotgun (WGS) entry which is preliminary data.</text>
</comment>
<proteinExistence type="predicted"/>
<evidence type="ECO:0000313" key="2">
    <source>
        <dbReference type="Proteomes" id="UP000765509"/>
    </source>
</evidence>
<dbReference type="EMBL" id="AVOT02041690">
    <property type="protein sequence ID" value="MBW0537053.1"/>
    <property type="molecule type" value="Genomic_DNA"/>
</dbReference>
<dbReference type="Proteomes" id="UP000765509">
    <property type="component" value="Unassembled WGS sequence"/>
</dbReference>
<keyword evidence="2" id="KW-1185">Reference proteome</keyword>
<evidence type="ECO:0000313" key="1">
    <source>
        <dbReference type="EMBL" id="MBW0537053.1"/>
    </source>
</evidence>
<dbReference type="AlphaFoldDB" id="A0A9Q3ID37"/>
<accession>A0A9Q3ID37</accession>
<name>A0A9Q3ID37_9BASI</name>
<organism evidence="1 2">
    <name type="scientific">Austropuccinia psidii MF-1</name>
    <dbReference type="NCBI Taxonomy" id="1389203"/>
    <lineage>
        <taxon>Eukaryota</taxon>
        <taxon>Fungi</taxon>
        <taxon>Dikarya</taxon>
        <taxon>Basidiomycota</taxon>
        <taxon>Pucciniomycotina</taxon>
        <taxon>Pucciniomycetes</taxon>
        <taxon>Pucciniales</taxon>
        <taxon>Sphaerophragmiaceae</taxon>
        <taxon>Austropuccinia</taxon>
    </lineage>
</organism>
<reference evidence="1" key="1">
    <citation type="submission" date="2021-03" db="EMBL/GenBank/DDBJ databases">
        <title>Draft genome sequence of rust myrtle Austropuccinia psidii MF-1, a brazilian biotype.</title>
        <authorList>
            <person name="Quecine M.C."/>
            <person name="Pachon D.M.R."/>
            <person name="Bonatelli M.L."/>
            <person name="Correr F.H."/>
            <person name="Franceschini L.M."/>
            <person name="Leite T.F."/>
            <person name="Margarido G.R.A."/>
            <person name="Almeida C.A."/>
            <person name="Ferrarezi J.A."/>
            <person name="Labate C.A."/>
        </authorList>
    </citation>
    <scope>NUCLEOTIDE SEQUENCE</scope>
    <source>
        <strain evidence="1">MF-1</strain>
    </source>
</reference>
<protein>
    <submittedName>
        <fullName evidence="1">Uncharacterized protein</fullName>
    </submittedName>
</protein>
<gene>
    <name evidence="1" type="ORF">O181_076768</name>
</gene>
<dbReference type="OrthoDB" id="2445277at2759"/>